<dbReference type="InterPro" id="IPR000873">
    <property type="entry name" value="AMP-dep_synth/lig_dom"/>
</dbReference>
<dbReference type="GeneID" id="55996212"/>
<dbReference type="KEGG" id="trg:TRUGW13939_08724"/>
<dbReference type="InterPro" id="IPR051414">
    <property type="entry name" value="Adenylate-forming_Reductase"/>
</dbReference>
<feature type="region of interest" description="Disordered" evidence="3">
    <location>
        <begin position="1"/>
        <end position="21"/>
    </location>
</feature>
<evidence type="ECO:0000313" key="6">
    <source>
        <dbReference type="Proteomes" id="UP000509510"/>
    </source>
</evidence>
<name>A0A7H8R5D9_TALRU</name>
<dbReference type="InterPro" id="IPR042099">
    <property type="entry name" value="ANL_N_sf"/>
</dbReference>
<dbReference type="Pfam" id="PF23562">
    <property type="entry name" value="AMP-binding_C_3"/>
    <property type="match status" value="1"/>
</dbReference>
<dbReference type="PANTHER" id="PTHR43439:SF2">
    <property type="entry name" value="ENZYME, PUTATIVE (JCVI)-RELATED"/>
    <property type="match status" value="1"/>
</dbReference>
<evidence type="ECO:0000256" key="1">
    <source>
        <dbReference type="ARBA" id="ARBA00022450"/>
    </source>
</evidence>
<sequence length="585" mass="65740">MSLSTFDSINSPSPPAANSPSLLNMHDLPQQLIPNIVSQHAVQNPEKLYASIPADNDDLSKGFRDITYREFRSAIDTAAYWLEEQLGVPAQGSFPTFAYYGARDLRYAIFLVAAMKLGYKMLSPSMLCAVDAHVYLVKASDCTVFLCSSSNLPLGHKIQATTQSPSQLFVVPELLELLPVHHDSPLHESPVYPYNKTWDATCDEPCLIVHTSGSTGMPKVVVYTHRMLAAPDRLRLLPPYQNCPSMLGEMIGRRIFTTIPVFHLLGYAGFLVTPIYLDVVGIMAPPDKTITADLADQIHRYARLDGGLYHPSLLEDLVRSEQKREQFGHLKVVFYSGSPLENMTGEWLSSRFGCVRNIIGSTEGFSWPALRVIDPVVDWNYTHFFPIKGLNFVSVGIDGAYGVDGDLFELIVERTPDTEKFTNFFHARPDEREWRTKDLWKPHPNPAMSGHWLYQGRTDDLVVLSGEIKMYASGVEDKISSHPLIRSALVGGKQRKWPFLLLELVDQPIGDLAEQQRILEQDIWPWVDEINKESTHDSVRLRLSLALIADAARPFVRLAKGSLARNPTLELYKEDVDRLYAEVDA</sequence>
<reference evidence="6" key="1">
    <citation type="submission" date="2020-06" db="EMBL/GenBank/DDBJ databases">
        <title>A chromosome-scale genome assembly of Talaromyces rugulosus W13939.</title>
        <authorList>
            <person name="Wang B."/>
            <person name="Guo L."/>
            <person name="Ye K."/>
            <person name="Wang L."/>
        </authorList>
    </citation>
    <scope>NUCLEOTIDE SEQUENCE [LARGE SCALE GENOMIC DNA]</scope>
    <source>
        <strain evidence="6">W13939</strain>
    </source>
</reference>
<dbReference type="SUPFAM" id="SSF56801">
    <property type="entry name" value="Acetyl-CoA synthetase-like"/>
    <property type="match status" value="1"/>
</dbReference>
<dbReference type="RefSeq" id="XP_035347746.1">
    <property type="nucleotide sequence ID" value="XM_035491853.1"/>
</dbReference>
<protein>
    <recommendedName>
        <fullName evidence="4">AMP-dependent synthetase/ligase domain-containing protein</fullName>
    </recommendedName>
</protein>
<keyword evidence="1" id="KW-0596">Phosphopantetheine</keyword>
<organism evidence="5 6">
    <name type="scientific">Talaromyces rugulosus</name>
    <name type="common">Penicillium rugulosum</name>
    <dbReference type="NCBI Taxonomy" id="121627"/>
    <lineage>
        <taxon>Eukaryota</taxon>
        <taxon>Fungi</taxon>
        <taxon>Dikarya</taxon>
        <taxon>Ascomycota</taxon>
        <taxon>Pezizomycotina</taxon>
        <taxon>Eurotiomycetes</taxon>
        <taxon>Eurotiomycetidae</taxon>
        <taxon>Eurotiales</taxon>
        <taxon>Trichocomaceae</taxon>
        <taxon>Talaromyces</taxon>
        <taxon>Talaromyces sect. Islandici</taxon>
    </lineage>
</organism>
<accession>A0A7H8R5D9</accession>
<dbReference type="AlphaFoldDB" id="A0A7H8R5D9"/>
<dbReference type="Gene3D" id="3.40.50.12780">
    <property type="entry name" value="N-terminal domain of ligase-like"/>
    <property type="match status" value="1"/>
</dbReference>
<dbReference type="OrthoDB" id="429813at2759"/>
<dbReference type="EMBL" id="CP055902">
    <property type="protein sequence ID" value="QKX61572.1"/>
    <property type="molecule type" value="Genomic_DNA"/>
</dbReference>
<evidence type="ECO:0000259" key="4">
    <source>
        <dbReference type="Pfam" id="PF00501"/>
    </source>
</evidence>
<dbReference type="PROSITE" id="PS00455">
    <property type="entry name" value="AMP_BINDING"/>
    <property type="match status" value="1"/>
</dbReference>
<keyword evidence="2" id="KW-0597">Phosphoprotein</keyword>
<feature type="domain" description="AMP-dependent synthetase/ligase" evidence="4">
    <location>
        <begin position="61"/>
        <end position="368"/>
    </location>
</feature>
<dbReference type="Pfam" id="PF00501">
    <property type="entry name" value="AMP-binding"/>
    <property type="match status" value="1"/>
</dbReference>
<evidence type="ECO:0000256" key="3">
    <source>
        <dbReference type="SAM" id="MobiDB-lite"/>
    </source>
</evidence>
<dbReference type="Proteomes" id="UP000509510">
    <property type="component" value="Chromosome V"/>
</dbReference>
<dbReference type="InterPro" id="IPR020845">
    <property type="entry name" value="AMP-binding_CS"/>
</dbReference>
<evidence type="ECO:0000256" key="2">
    <source>
        <dbReference type="ARBA" id="ARBA00022553"/>
    </source>
</evidence>
<keyword evidence="6" id="KW-1185">Reference proteome</keyword>
<evidence type="ECO:0000313" key="5">
    <source>
        <dbReference type="EMBL" id="QKX61572.1"/>
    </source>
</evidence>
<proteinExistence type="predicted"/>
<dbReference type="PANTHER" id="PTHR43439">
    <property type="entry name" value="PHENYLACETATE-COENZYME A LIGASE"/>
    <property type="match status" value="1"/>
</dbReference>
<gene>
    <name evidence="5" type="ORF">TRUGW13939_08724</name>
</gene>